<dbReference type="InterPro" id="IPR045462">
    <property type="entry name" value="aa-tRNA-synth_I_cd-bd"/>
</dbReference>
<dbReference type="CDD" id="cd00808">
    <property type="entry name" value="GluRS_core"/>
    <property type="match status" value="1"/>
</dbReference>
<keyword evidence="9 10" id="KW-0030">Aminoacyl-tRNA synthetase</keyword>
<dbReference type="Gene3D" id="1.10.10.350">
    <property type="match status" value="1"/>
</dbReference>
<dbReference type="HAMAP" id="MF_00022">
    <property type="entry name" value="Glu_tRNA_synth_type1"/>
    <property type="match status" value="1"/>
</dbReference>
<dbReference type="AlphaFoldDB" id="A0A932YWY8"/>
<sequence length="505" mass="56514">MPGATTSNEVVAPGMPSVRTRFPPSPTGSLHVGGARTALFNYLFAKKHGGDFVLRIEDTDLERSDPEFEKDIFESLAWLGIIADASPEKGGPHAPYRQSERLASYTPYLEKLLNAGAAFYCFHSEAELEAEKKELMRAGKNPVHLCDGRERSRREQERLAEERESITRFKTPAGQTLSFTDLIRGEITFASDLIGDFSIAKATRETKSLGFSPLYNFAVTIDDAEMGISHVIRGEDHISNTPKQILLQEALGLGTPQYAHLPLILGPDRSKLSKRHGATAIREFRDAGYLPEALVNFMALLGWNPGTDQEIFSMAELVAQFDLAKVQKSGAAFNIEKLDWLNGEYIRRLTPERLAELLQPHLRRAGLINETFDQGLVRKVAALEQSRLKRLSEVGERADYFFREPDYDLELLRWKDMVRSEIAESLTKTSAWLKDIPEADFTAGQLEEFFFEKIGAGDKGVILWPLRAALTGKKASAGPFEVLEILGKFEGEKRVARALEKVQRN</sequence>
<comment type="subunit">
    <text evidence="3 10">Monomer.</text>
</comment>
<evidence type="ECO:0000256" key="11">
    <source>
        <dbReference type="SAM" id="MobiDB-lite"/>
    </source>
</evidence>
<dbReference type="PANTHER" id="PTHR43311">
    <property type="entry name" value="GLUTAMATE--TRNA LIGASE"/>
    <property type="match status" value="1"/>
</dbReference>
<dbReference type="InterPro" id="IPR020058">
    <property type="entry name" value="Glu/Gln-tRNA-synth_Ib_cat-dom"/>
</dbReference>
<dbReference type="GO" id="GO:0005829">
    <property type="term" value="C:cytosol"/>
    <property type="evidence" value="ECO:0007669"/>
    <property type="project" value="TreeGrafter"/>
</dbReference>
<feature type="domain" description="Glutamyl/glutaminyl-tRNA synthetase class Ib catalytic" evidence="12">
    <location>
        <begin position="18"/>
        <end position="340"/>
    </location>
</feature>
<evidence type="ECO:0000256" key="7">
    <source>
        <dbReference type="ARBA" id="ARBA00022840"/>
    </source>
</evidence>
<dbReference type="InterPro" id="IPR014729">
    <property type="entry name" value="Rossmann-like_a/b/a_fold"/>
</dbReference>
<evidence type="ECO:0000256" key="2">
    <source>
        <dbReference type="ARBA" id="ARBA00007894"/>
    </source>
</evidence>
<evidence type="ECO:0000256" key="4">
    <source>
        <dbReference type="ARBA" id="ARBA00022490"/>
    </source>
</evidence>
<dbReference type="SUPFAM" id="SSF48163">
    <property type="entry name" value="An anticodon-binding domain of class I aminoacyl-tRNA synthetases"/>
    <property type="match status" value="1"/>
</dbReference>
<evidence type="ECO:0000256" key="1">
    <source>
        <dbReference type="ARBA" id="ARBA00004496"/>
    </source>
</evidence>
<evidence type="ECO:0000256" key="9">
    <source>
        <dbReference type="ARBA" id="ARBA00023146"/>
    </source>
</evidence>
<evidence type="ECO:0000256" key="10">
    <source>
        <dbReference type="HAMAP-Rule" id="MF_00022"/>
    </source>
</evidence>
<dbReference type="InterPro" id="IPR008925">
    <property type="entry name" value="aa_tRNA-synth_I_cd-bd_sf"/>
</dbReference>
<keyword evidence="5 10" id="KW-0436">Ligase</keyword>
<dbReference type="GO" id="GO:0005524">
    <property type="term" value="F:ATP binding"/>
    <property type="evidence" value="ECO:0007669"/>
    <property type="project" value="UniProtKB-UniRule"/>
</dbReference>
<dbReference type="PROSITE" id="PS00178">
    <property type="entry name" value="AA_TRNA_LIGASE_I"/>
    <property type="match status" value="1"/>
</dbReference>
<dbReference type="GO" id="GO:0008270">
    <property type="term" value="F:zinc ion binding"/>
    <property type="evidence" value="ECO:0007669"/>
    <property type="project" value="InterPro"/>
</dbReference>
<evidence type="ECO:0000313" key="15">
    <source>
        <dbReference type="Proteomes" id="UP000756703"/>
    </source>
</evidence>
<feature type="short sequence motif" description="'KMSKS' region" evidence="10">
    <location>
        <begin position="271"/>
        <end position="275"/>
    </location>
</feature>
<feature type="binding site" evidence="10">
    <location>
        <position position="274"/>
    </location>
    <ligand>
        <name>ATP</name>
        <dbReference type="ChEBI" id="CHEBI:30616"/>
    </ligand>
</feature>
<evidence type="ECO:0000313" key="14">
    <source>
        <dbReference type="EMBL" id="MBI4132600.1"/>
    </source>
</evidence>
<dbReference type="Proteomes" id="UP000756703">
    <property type="component" value="Unassembled WGS sequence"/>
</dbReference>
<name>A0A932YWY8_9BACT</name>
<evidence type="ECO:0000259" key="13">
    <source>
        <dbReference type="Pfam" id="PF19269"/>
    </source>
</evidence>
<proteinExistence type="inferred from homology"/>
<dbReference type="GO" id="GO:0000049">
    <property type="term" value="F:tRNA binding"/>
    <property type="evidence" value="ECO:0007669"/>
    <property type="project" value="InterPro"/>
</dbReference>
<comment type="caution">
    <text evidence="14">The sequence shown here is derived from an EMBL/GenBank/DDBJ whole genome shotgun (WGS) entry which is preliminary data.</text>
</comment>
<keyword evidence="8 10" id="KW-0648">Protein biosynthesis</keyword>
<dbReference type="GO" id="GO:0006424">
    <property type="term" value="P:glutamyl-tRNA aminoacylation"/>
    <property type="evidence" value="ECO:0007669"/>
    <property type="project" value="UniProtKB-UniRule"/>
</dbReference>
<protein>
    <recommendedName>
        <fullName evidence="10">Glutamate--tRNA ligase</fullName>
        <ecNumber evidence="10">6.1.1.17</ecNumber>
    </recommendedName>
    <alternativeName>
        <fullName evidence="10">Glutamyl-tRNA synthetase</fullName>
        <shortName evidence="10">GluRS</shortName>
    </alternativeName>
</protein>
<comment type="subcellular location">
    <subcellularLocation>
        <location evidence="1 10">Cytoplasm</location>
    </subcellularLocation>
</comment>
<dbReference type="SUPFAM" id="SSF52374">
    <property type="entry name" value="Nucleotidylyl transferase"/>
    <property type="match status" value="1"/>
</dbReference>
<dbReference type="Pfam" id="PF00749">
    <property type="entry name" value="tRNA-synt_1c"/>
    <property type="match status" value="1"/>
</dbReference>
<dbReference type="NCBIfam" id="TIGR00464">
    <property type="entry name" value="gltX_bact"/>
    <property type="match status" value="1"/>
</dbReference>
<feature type="region of interest" description="Disordered" evidence="11">
    <location>
        <begin position="1"/>
        <end position="26"/>
    </location>
</feature>
<dbReference type="Pfam" id="PF19269">
    <property type="entry name" value="Anticodon_2"/>
    <property type="match status" value="1"/>
</dbReference>
<feature type="short sequence motif" description="'HIGH' region" evidence="10">
    <location>
        <begin position="24"/>
        <end position="34"/>
    </location>
</feature>
<dbReference type="PANTHER" id="PTHR43311:SF2">
    <property type="entry name" value="GLUTAMATE--TRNA LIGASE, MITOCHONDRIAL-RELATED"/>
    <property type="match status" value="1"/>
</dbReference>
<evidence type="ECO:0000259" key="12">
    <source>
        <dbReference type="Pfam" id="PF00749"/>
    </source>
</evidence>
<keyword evidence="6 10" id="KW-0547">Nucleotide-binding</keyword>
<dbReference type="InterPro" id="IPR049940">
    <property type="entry name" value="GluQ/Sye"/>
</dbReference>
<dbReference type="InterPro" id="IPR020751">
    <property type="entry name" value="aa-tRNA-synth_I_codon-bd_sub2"/>
</dbReference>
<keyword evidence="4 10" id="KW-0963">Cytoplasm</keyword>
<dbReference type="InterPro" id="IPR001412">
    <property type="entry name" value="aa-tRNA-synth_I_CS"/>
</dbReference>
<reference evidence="14" key="1">
    <citation type="submission" date="2020-07" db="EMBL/GenBank/DDBJ databases">
        <title>Huge and variable diversity of episymbiotic CPR bacteria and DPANN archaea in groundwater ecosystems.</title>
        <authorList>
            <person name="He C.Y."/>
            <person name="Keren R."/>
            <person name="Whittaker M."/>
            <person name="Farag I.F."/>
            <person name="Doudna J."/>
            <person name="Cate J.H.D."/>
            <person name="Banfield J.F."/>
        </authorList>
    </citation>
    <scope>NUCLEOTIDE SEQUENCE</scope>
    <source>
        <strain evidence="14">NC_groundwater_1225_Ag_S-0.1um_56_177</strain>
    </source>
</reference>
<dbReference type="InterPro" id="IPR033910">
    <property type="entry name" value="GluRS_core"/>
</dbReference>
<dbReference type="EMBL" id="JACQMI010000005">
    <property type="protein sequence ID" value="MBI4132600.1"/>
    <property type="molecule type" value="Genomic_DNA"/>
</dbReference>
<feature type="domain" description="Aminoacyl-tRNA synthetase class I anticodon-binding" evidence="13">
    <location>
        <begin position="353"/>
        <end position="499"/>
    </location>
</feature>
<dbReference type="GO" id="GO:0004818">
    <property type="term" value="F:glutamate-tRNA ligase activity"/>
    <property type="evidence" value="ECO:0007669"/>
    <property type="project" value="UniProtKB-UniRule"/>
</dbReference>
<dbReference type="FunFam" id="3.40.50.620:FF:000007">
    <property type="entry name" value="Glutamate--tRNA ligase"/>
    <property type="match status" value="1"/>
</dbReference>
<dbReference type="EC" id="6.1.1.17" evidence="10"/>
<comment type="catalytic activity">
    <reaction evidence="10">
        <text>tRNA(Glu) + L-glutamate + ATP = L-glutamyl-tRNA(Glu) + AMP + diphosphate</text>
        <dbReference type="Rhea" id="RHEA:23540"/>
        <dbReference type="Rhea" id="RHEA-COMP:9663"/>
        <dbReference type="Rhea" id="RHEA-COMP:9680"/>
        <dbReference type="ChEBI" id="CHEBI:29985"/>
        <dbReference type="ChEBI" id="CHEBI:30616"/>
        <dbReference type="ChEBI" id="CHEBI:33019"/>
        <dbReference type="ChEBI" id="CHEBI:78442"/>
        <dbReference type="ChEBI" id="CHEBI:78520"/>
        <dbReference type="ChEBI" id="CHEBI:456215"/>
        <dbReference type="EC" id="6.1.1.17"/>
    </reaction>
</comment>
<comment type="function">
    <text evidence="10">Catalyzes the attachment of glutamate to tRNA(Glu) in a two-step reaction: glutamate is first activated by ATP to form Glu-AMP and then transferred to the acceptor end of tRNA(Glu).</text>
</comment>
<evidence type="ECO:0000256" key="3">
    <source>
        <dbReference type="ARBA" id="ARBA00011245"/>
    </source>
</evidence>
<keyword evidence="7 10" id="KW-0067">ATP-binding</keyword>
<dbReference type="InterPro" id="IPR000924">
    <property type="entry name" value="Glu/Gln-tRNA-synth"/>
</dbReference>
<organism evidence="14 15">
    <name type="scientific">Candidatus Sungiibacteriota bacterium</name>
    <dbReference type="NCBI Taxonomy" id="2750080"/>
    <lineage>
        <taxon>Bacteria</taxon>
        <taxon>Candidatus Sungiibacteriota</taxon>
    </lineage>
</organism>
<evidence type="ECO:0000256" key="8">
    <source>
        <dbReference type="ARBA" id="ARBA00022917"/>
    </source>
</evidence>
<dbReference type="PRINTS" id="PR00987">
    <property type="entry name" value="TRNASYNTHGLU"/>
</dbReference>
<gene>
    <name evidence="10" type="primary">gltX</name>
    <name evidence="14" type="ORF">HY473_00665</name>
</gene>
<accession>A0A932YWY8</accession>
<comment type="caution">
    <text evidence="10">Lacks conserved residue(s) required for the propagation of feature annotation.</text>
</comment>
<dbReference type="Gene3D" id="3.40.50.620">
    <property type="entry name" value="HUPs"/>
    <property type="match status" value="1"/>
</dbReference>
<evidence type="ECO:0000256" key="5">
    <source>
        <dbReference type="ARBA" id="ARBA00022598"/>
    </source>
</evidence>
<dbReference type="InterPro" id="IPR004527">
    <property type="entry name" value="Glu-tRNA-ligase_bac/mito"/>
</dbReference>
<evidence type="ECO:0000256" key="6">
    <source>
        <dbReference type="ARBA" id="ARBA00022741"/>
    </source>
</evidence>
<comment type="similarity">
    <text evidence="2 10">Belongs to the class-I aminoacyl-tRNA synthetase family. Glutamate--tRNA ligase type 1 subfamily.</text>
</comment>